<evidence type="ECO:0000313" key="2">
    <source>
        <dbReference type="Proteomes" id="UP000295598"/>
    </source>
</evidence>
<protein>
    <recommendedName>
        <fullName evidence="3">RHS repeat-associated core domain-containing protein</fullName>
    </recommendedName>
</protein>
<comment type="caution">
    <text evidence="1">The sequence shown here is derived from an EMBL/GenBank/DDBJ whole genome shotgun (WGS) entry which is preliminary data.</text>
</comment>
<dbReference type="PRINTS" id="PR00394">
    <property type="entry name" value="RHSPROTEIN"/>
</dbReference>
<dbReference type="EMBL" id="PUJY01000091">
    <property type="protein sequence ID" value="TDB43260.1"/>
    <property type="molecule type" value="Genomic_DNA"/>
</dbReference>
<dbReference type="Gene3D" id="2.180.10.10">
    <property type="entry name" value="RHS repeat-associated core"/>
    <property type="match status" value="1"/>
</dbReference>
<accession>A0A4R4IRC3</accession>
<reference evidence="1 2" key="1">
    <citation type="journal article" date="2019" name="Int. J. Syst. Evol. Microbiol.">
        <title>Photorhabdus khanii subsp. guanajuatensis subsp. nov., isolated from Heterorhabditis atacamensis, and Photorhabdus luminescens subsp. mexicana subsp. nov., isolated from Heterorhabditis mexicana entomopathogenic nematodes.</title>
        <authorList>
            <person name="Machado R.A.R."/>
            <person name="Bruno P."/>
            <person name="Arce C.C.M."/>
            <person name="Liechti N."/>
            <person name="Kohler A."/>
            <person name="Bernal J."/>
            <person name="Bruggmann R."/>
            <person name="Turlings T.C.J."/>
        </authorList>
    </citation>
    <scope>NUCLEOTIDE SEQUENCE [LARGE SCALE GENOMIC DNA]</scope>
    <source>
        <strain evidence="1 2">MEX20-17</strain>
    </source>
</reference>
<name>A0A4R4IRC3_9GAMM</name>
<dbReference type="InterPro" id="IPR022385">
    <property type="entry name" value="Rhs_assc_core"/>
</dbReference>
<dbReference type="NCBIfam" id="TIGR03696">
    <property type="entry name" value="Rhs_assc_core"/>
    <property type="match status" value="1"/>
</dbReference>
<organism evidence="1 2">
    <name type="scientific">Photorhabdus khanii subsp. guanajuatensis</name>
    <dbReference type="NCBI Taxonomy" id="2100166"/>
    <lineage>
        <taxon>Bacteria</taxon>
        <taxon>Pseudomonadati</taxon>
        <taxon>Pseudomonadota</taxon>
        <taxon>Gammaproteobacteria</taxon>
        <taxon>Enterobacterales</taxon>
        <taxon>Morganellaceae</taxon>
        <taxon>Photorhabdus</taxon>
    </lineage>
</organism>
<dbReference type="Proteomes" id="UP000295598">
    <property type="component" value="Unassembled WGS sequence"/>
</dbReference>
<evidence type="ECO:0000313" key="1">
    <source>
        <dbReference type="EMBL" id="TDB43260.1"/>
    </source>
</evidence>
<dbReference type="PANTHER" id="PTHR32305:SF15">
    <property type="entry name" value="PROTEIN RHSA-RELATED"/>
    <property type="match status" value="1"/>
</dbReference>
<dbReference type="AlphaFoldDB" id="A0A4R4IRC3"/>
<gene>
    <name evidence="1" type="ORF">C5467_23435</name>
</gene>
<dbReference type="InterPro" id="IPR050708">
    <property type="entry name" value="T6SS_VgrG/RHS"/>
</dbReference>
<proteinExistence type="predicted"/>
<dbReference type="PANTHER" id="PTHR32305">
    <property type="match status" value="1"/>
</dbReference>
<sequence length="221" mass="23781">MFCLTLNEGRNLACNLRFCGQYEDEESGLFYNRFRYYSPETGQYLSPDPLGLAGGVNPYGYVPNPVSFVDPLGLVACPVIKQRVLDNIAASKAARESSSFGKNIVQTPYGPAIQSNAATALAARGKVENGATLYRIGATGRSEAVGAQFWALEHPYNPGYANKYGIPQENITRSNFIMTGELKPGANFITRSAPSIGKNLGGGIEVVVPPNAVNIKTFSIF</sequence>
<evidence type="ECO:0008006" key="3">
    <source>
        <dbReference type="Google" id="ProtNLM"/>
    </source>
</evidence>